<name>A0A6C2UQ60_9BACT</name>
<evidence type="ECO:0000313" key="2">
    <source>
        <dbReference type="EMBL" id="VGO21447.1"/>
    </source>
</evidence>
<evidence type="ECO:0000256" key="1">
    <source>
        <dbReference type="ARBA" id="ARBA00007613"/>
    </source>
</evidence>
<gene>
    <name evidence="2" type="ORF">SCARR_03520</name>
</gene>
<dbReference type="Proteomes" id="UP000346198">
    <property type="component" value="Unassembled WGS sequence"/>
</dbReference>
<dbReference type="Pfam" id="PF02321">
    <property type="entry name" value="OEP"/>
    <property type="match status" value="2"/>
</dbReference>
<reference evidence="2 3" key="1">
    <citation type="submission" date="2019-04" db="EMBL/GenBank/DDBJ databases">
        <authorList>
            <person name="Van Vliet M D."/>
        </authorList>
    </citation>
    <scope>NUCLEOTIDE SEQUENCE [LARGE SCALE GENOMIC DNA]</scope>
    <source>
        <strain evidence="2 3">F21</strain>
    </source>
</reference>
<accession>A0A6C2UQ60</accession>
<dbReference type="RefSeq" id="WP_136062910.1">
    <property type="nucleotide sequence ID" value="NZ_CAAHFH010000002.1"/>
</dbReference>
<organism evidence="2 3">
    <name type="scientific">Pontiella sulfatireligans</name>
    <dbReference type="NCBI Taxonomy" id="2750658"/>
    <lineage>
        <taxon>Bacteria</taxon>
        <taxon>Pseudomonadati</taxon>
        <taxon>Kiritimatiellota</taxon>
        <taxon>Kiritimatiellia</taxon>
        <taxon>Kiritimatiellales</taxon>
        <taxon>Pontiellaceae</taxon>
        <taxon>Pontiella</taxon>
    </lineage>
</organism>
<dbReference type="EMBL" id="CAAHFH010000002">
    <property type="protein sequence ID" value="VGO21447.1"/>
    <property type="molecule type" value="Genomic_DNA"/>
</dbReference>
<dbReference type="InterPro" id="IPR010131">
    <property type="entry name" value="MdtP/NodT-like"/>
</dbReference>
<keyword evidence="3" id="KW-1185">Reference proteome</keyword>
<protein>
    <recommendedName>
        <fullName evidence="4">Cobalt-zinc-cadmium resistance protein CzcC</fullName>
    </recommendedName>
</protein>
<proteinExistence type="inferred from homology"/>
<dbReference type="Gene3D" id="1.20.1600.10">
    <property type="entry name" value="Outer membrane efflux proteins (OEP)"/>
    <property type="match status" value="1"/>
</dbReference>
<dbReference type="PANTHER" id="PTHR30203">
    <property type="entry name" value="OUTER MEMBRANE CATION EFFLUX PROTEIN"/>
    <property type="match status" value="1"/>
</dbReference>
<sequence>MKPIFKHKGTKVTKAVNPMPGLTWCSLCLSVLFSTLVFSDPFATNLTLQAALDHGAENNPQLLAVFNQWKGAEQNIAVQKGLPDPTLTYGHYFESVETRTGSQNQRFGLSQTFPGFGKLSSKKAVASTHAAGAGDRYRRAKLNLNLSIATSYAELHYLKRSTEITEDRIRLIQDLEKVARTRYKAGAPMAPVLQAQVELGRLEDRLLSLNDLHQPQKAQLNATLNRPATAPLSWPASLPYRAVEADPETLRRELARTSPELAELAHSVEQSGHQIRLARRERLPDFTLGVQFIETGNASTAVTDSGKDPVIGTIGINLPIWFGKNRARIASAAYKKTAAQFSLENREQTLDADIRQILFKLRDADRKINLYKESLIPKAEQSLEVNRKAYEAGQMEFINLIDAERMLLEFDLAHERALADHLIARAELSQLTGTDFLTEKNKHQDTKNTKSDTP</sequence>
<dbReference type="AlphaFoldDB" id="A0A6C2UQ60"/>
<evidence type="ECO:0008006" key="4">
    <source>
        <dbReference type="Google" id="ProtNLM"/>
    </source>
</evidence>
<dbReference type="SUPFAM" id="SSF56954">
    <property type="entry name" value="Outer membrane efflux proteins (OEP)"/>
    <property type="match status" value="1"/>
</dbReference>
<comment type="similarity">
    <text evidence="1">Belongs to the outer membrane factor (OMF) (TC 1.B.17) family.</text>
</comment>
<dbReference type="PANTHER" id="PTHR30203:SF24">
    <property type="entry name" value="BLR4935 PROTEIN"/>
    <property type="match status" value="1"/>
</dbReference>
<dbReference type="GO" id="GO:0015562">
    <property type="term" value="F:efflux transmembrane transporter activity"/>
    <property type="evidence" value="ECO:0007669"/>
    <property type="project" value="InterPro"/>
</dbReference>
<dbReference type="InterPro" id="IPR003423">
    <property type="entry name" value="OMP_efflux"/>
</dbReference>
<evidence type="ECO:0000313" key="3">
    <source>
        <dbReference type="Proteomes" id="UP000346198"/>
    </source>
</evidence>